<gene>
    <name evidence="1" type="ORF">E3N88_33332</name>
</gene>
<reference evidence="1 2" key="1">
    <citation type="submission" date="2019-05" db="EMBL/GenBank/DDBJ databases">
        <title>Mikania micrantha, genome provides insights into the molecular mechanism of rapid growth.</title>
        <authorList>
            <person name="Liu B."/>
        </authorList>
    </citation>
    <scope>NUCLEOTIDE SEQUENCE [LARGE SCALE GENOMIC DNA]</scope>
    <source>
        <strain evidence="1">NLD-2019</strain>
        <tissue evidence="1">Leaf</tissue>
    </source>
</reference>
<evidence type="ECO:0000313" key="1">
    <source>
        <dbReference type="EMBL" id="KAD3337811.1"/>
    </source>
</evidence>
<dbReference type="Proteomes" id="UP000326396">
    <property type="component" value="Linkage Group LG6"/>
</dbReference>
<dbReference type="EMBL" id="SZYD01000016">
    <property type="protein sequence ID" value="KAD3337811.1"/>
    <property type="molecule type" value="Genomic_DNA"/>
</dbReference>
<dbReference type="AlphaFoldDB" id="A0A5N6MCC0"/>
<accession>A0A5N6MCC0</accession>
<keyword evidence="2" id="KW-1185">Reference proteome</keyword>
<name>A0A5N6MCC0_9ASTR</name>
<protein>
    <submittedName>
        <fullName evidence="1">Uncharacterized protein</fullName>
    </submittedName>
</protein>
<sequence length="165" mass="17858">MVVAVAGSAVAVVLGCGVVVIGVDKLTVVLGGGWWQWLVGGDICDGVGWQQDVAVAECTVAGEGDGWVVMGWLLMEGGEDRSHKDFRELTYPSTEMGLCEIPVNPVEDVKCTIDKRISKAAHPKNEVYQKGAKEKRKENTQERKHIGRSSYPHLHFVAAKLAVAE</sequence>
<proteinExistence type="predicted"/>
<evidence type="ECO:0000313" key="2">
    <source>
        <dbReference type="Proteomes" id="UP000326396"/>
    </source>
</evidence>
<comment type="caution">
    <text evidence="1">The sequence shown here is derived from an EMBL/GenBank/DDBJ whole genome shotgun (WGS) entry which is preliminary data.</text>
</comment>
<organism evidence="1 2">
    <name type="scientific">Mikania micrantha</name>
    <name type="common">bitter vine</name>
    <dbReference type="NCBI Taxonomy" id="192012"/>
    <lineage>
        <taxon>Eukaryota</taxon>
        <taxon>Viridiplantae</taxon>
        <taxon>Streptophyta</taxon>
        <taxon>Embryophyta</taxon>
        <taxon>Tracheophyta</taxon>
        <taxon>Spermatophyta</taxon>
        <taxon>Magnoliopsida</taxon>
        <taxon>eudicotyledons</taxon>
        <taxon>Gunneridae</taxon>
        <taxon>Pentapetalae</taxon>
        <taxon>asterids</taxon>
        <taxon>campanulids</taxon>
        <taxon>Asterales</taxon>
        <taxon>Asteraceae</taxon>
        <taxon>Asteroideae</taxon>
        <taxon>Heliantheae alliance</taxon>
        <taxon>Eupatorieae</taxon>
        <taxon>Mikania</taxon>
    </lineage>
</organism>